<dbReference type="Pfam" id="PF00665">
    <property type="entry name" value="rve"/>
    <property type="match status" value="1"/>
</dbReference>
<dbReference type="Proteomes" id="UP000177709">
    <property type="component" value="Chromosome"/>
</dbReference>
<dbReference type="InterPro" id="IPR025948">
    <property type="entry name" value="HTH-like_dom"/>
</dbReference>
<gene>
    <name evidence="3" type="ORF">BK049_11830</name>
</gene>
<dbReference type="GO" id="GO:0015074">
    <property type="term" value="P:DNA integration"/>
    <property type="evidence" value="ECO:0007669"/>
    <property type="project" value="InterPro"/>
</dbReference>
<reference evidence="3 4" key="1">
    <citation type="submission" date="2016-10" db="EMBL/GenBank/DDBJ databases">
        <title>Whole genome sequence of hyper active fibrinolysis bacterium Bacillus pumilus strain VV3 isolated from fermented rice.</title>
        <authorList>
            <person name="Mariadas V.A."/>
            <person name="Vijayaraghavan P."/>
            <person name="Dhandapani V."/>
        </authorList>
    </citation>
    <scope>NUCLEOTIDE SEQUENCE [LARGE SCALE GENOMIC DNA]</scope>
    <source>
        <strain evidence="3 4">VV3</strain>
    </source>
</reference>
<comment type="function">
    <text evidence="1">Involved in the transposition of the insertion sequence.</text>
</comment>
<sequence>MGKVVEKEALVSIYETVKDKVSVSEFCQLFEVAKSTFYRWKKQDHHHSKQHGLIKLISTLCKLHKYTYGYRKITALLRKEMKINHKRVQRMMQTYGLQCRVKVKKRKQTGQPYYIAENHLKRDFSATKPLEKLVTDITYLPFGQKMLYLSSIKDLYTSEIVAYTIGDKQDVSLVLDTLKQLKTLPKGCVLHSDQGSVYTSYAYQKEIKEKGITMSMSRKGMPADNAPIESFHSSLKSEGFYLHHLTNTTTAIVEKTVREYIDYYNNIRIQLKLNSQSPKEFRQLAVS</sequence>
<evidence type="ECO:0000313" key="4">
    <source>
        <dbReference type="Proteomes" id="UP000177709"/>
    </source>
</evidence>
<protein>
    <submittedName>
        <fullName evidence="3">Transposase</fullName>
    </submittedName>
</protein>
<dbReference type="EMBL" id="CP017786">
    <property type="protein sequence ID" value="AOZ89316.1"/>
    <property type="molecule type" value="Genomic_DNA"/>
</dbReference>
<feature type="domain" description="Integrase catalytic" evidence="2">
    <location>
        <begin position="125"/>
        <end position="286"/>
    </location>
</feature>
<dbReference type="NCBIfam" id="NF033516">
    <property type="entry name" value="transpos_IS3"/>
    <property type="match status" value="1"/>
</dbReference>
<dbReference type="Pfam" id="PF13276">
    <property type="entry name" value="HTH_21"/>
    <property type="match status" value="1"/>
</dbReference>
<dbReference type="Pfam" id="PF13333">
    <property type="entry name" value="rve_2"/>
    <property type="match status" value="1"/>
</dbReference>
<dbReference type="Gene3D" id="3.30.420.10">
    <property type="entry name" value="Ribonuclease H-like superfamily/Ribonuclease H"/>
    <property type="match status" value="1"/>
</dbReference>
<dbReference type="AlphaFoldDB" id="A0AAC9NB91"/>
<proteinExistence type="predicted"/>
<evidence type="ECO:0000256" key="1">
    <source>
        <dbReference type="ARBA" id="ARBA00002286"/>
    </source>
</evidence>
<dbReference type="GO" id="GO:0003676">
    <property type="term" value="F:nucleic acid binding"/>
    <property type="evidence" value="ECO:0007669"/>
    <property type="project" value="InterPro"/>
</dbReference>
<dbReference type="PANTHER" id="PTHR46889">
    <property type="entry name" value="TRANSPOSASE INSF FOR INSERTION SEQUENCE IS3B-RELATED"/>
    <property type="match status" value="1"/>
</dbReference>
<dbReference type="SUPFAM" id="SSF53098">
    <property type="entry name" value="Ribonuclease H-like"/>
    <property type="match status" value="1"/>
</dbReference>
<name>A0AAC9NB91_9BACI</name>
<accession>A0AAC9NB91</accession>
<dbReference type="InterPro" id="IPR012337">
    <property type="entry name" value="RNaseH-like_sf"/>
</dbReference>
<evidence type="ECO:0000313" key="3">
    <source>
        <dbReference type="EMBL" id="AOZ89316.1"/>
    </source>
</evidence>
<evidence type="ECO:0000259" key="2">
    <source>
        <dbReference type="PROSITE" id="PS50994"/>
    </source>
</evidence>
<dbReference type="PROSITE" id="PS50994">
    <property type="entry name" value="INTEGRASE"/>
    <property type="match status" value="1"/>
</dbReference>
<dbReference type="InterPro" id="IPR048020">
    <property type="entry name" value="Transpos_IS3"/>
</dbReference>
<organism evidence="3 4">
    <name type="scientific">Bacillus xiamenensis</name>
    <dbReference type="NCBI Taxonomy" id="1178537"/>
    <lineage>
        <taxon>Bacteria</taxon>
        <taxon>Bacillati</taxon>
        <taxon>Bacillota</taxon>
        <taxon>Bacilli</taxon>
        <taxon>Bacillales</taxon>
        <taxon>Bacillaceae</taxon>
        <taxon>Bacillus</taxon>
    </lineage>
</organism>
<dbReference type="InterPro" id="IPR001584">
    <property type="entry name" value="Integrase_cat-core"/>
</dbReference>
<dbReference type="KEGG" id="bxi:BK049_11830"/>
<dbReference type="InterPro" id="IPR036397">
    <property type="entry name" value="RNaseH_sf"/>
</dbReference>
<dbReference type="InterPro" id="IPR050900">
    <property type="entry name" value="Transposase_IS3/IS150/IS904"/>
</dbReference>
<dbReference type="PANTHER" id="PTHR46889:SF5">
    <property type="entry name" value="INTEGRASE PROTEIN"/>
    <property type="match status" value="1"/>
</dbReference>